<evidence type="ECO:0000256" key="3">
    <source>
        <dbReference type="ARBA" id="ARBA00012944"/>
    </source>
</evidence>
<evidence type="ECO:0000256" key="12">
    <source>
        <dbReference type="ARBA" id="ARBA00023128"/>
    </source>
</evidence>
<comment type="subcellular location">
    <subcellularLocation>
        <location evidence="1">Mitochondrion membrane</location>
        <topology evidence="1">Multi-pass membrane protein</topology>
    </subcellularLocation>
</comment>
<dbReference type="GO" id="GO:0008137">
    <property type="term" value="F:NADH dehydrogenase (ubiquinone) activity"/>
    <property type="evidence" value="ECO:0007669"/>
    <property type="project" value="UniProtKB-EC"/>
</dbReference>
<evidence type="ECO:0000256" key="13">
    <source>
        <dbReference type="ARBA" id="ARBA00023136"/>
    </source>
</evidence>
<evidence type="ECO:0000256" key="4">
    <source>
        <dbReference type="ARBA" id="ARBA00021095"/>
    </source>
</evidence>
<dbReference type="PANTHER" id="PTHR11435:SF1">
    <property type="entry name" value="NADH-UBIQUINONE OXIDOREDUCTASE CHAIN 6"/>
    <property type="match status" value="1"/>
</dbReference>
<sequence length="168" mass="18799">MLIIFSLVILTLSFFFVRLLHPLSMGLTLLVQTCLITISSGLLNLTFWFSYILFLIFLGGMLVLFIYVASLAPNEMFSFSLTSTITFTFVLLVSVSSSIIMDWLDVPFKVSMAISNMMEFHSNLEIISKIYSAPTMIFTLFMVMYLLLTLLAVVKVTGSSASPLRLSS</sequence>
<organism evidence="17">
    <name type="scientific">Neaxius glyptocercus</name>
    <name type="common">Red mud lobster</name>
    <dbReference type="NCBI Taxonomy" id="576631"/>
    <lineage>
        <taxon>Eukaryota</taxon>
        <taxon>Metazoa</taxon>
        <taxon>Ecdysozoa</taxon>
        <taxon>Arthropoda</taxon>
        <taxon>Crustacea</taxon>
        <taxon>Multicrustacea</taxon>
        <taxon>Malacostraca</taxon>
        <taxon>Eumalacostraca</taxon>
        <taxon>Eucarida</taxon>
        <taxon>Decapoda</taxon>
        <taxon>Pleocyemata</taxon>
        <taxon>Axiidea</taxon>
        <taxon>Strahlaxiidae</taxon>
        <taxon>Neaxius</taxon>
    </lineage>
</organism>
<evidence type="ECO:0000256" key="6">
    <source>
        <dbReference type="ARBA" id="ARBA00022660"/>
    </source>
</evidence>
<dbReference type="RefSeq" id="YP_007025681.1">
    <property type="nucleotide sequence ID" value="NC_019609.1"/>
</dbReference>
<comment type="catalytic activity">
    <reaction evidence="15">
        <text>a ubiquinone + NADH + 5 H(+)(in) = a ubiquinol + NAD(+) + 4 H(+)(out)</text>
        <dbReference type="Rhea" id="RHEA:29091"/>
        <dbReference type="Rhea" id="RHEA-COMP:9565"/>
        <dbReference type="Rhea" id="RHEA-COMP:9566"/>
        <dbReference type="ChEBI" id="CHEBI:15378"/>
        <dbReference type="ChEBI" id="CHEBI:16389"/>
        <dbReference type="ChEBI" id="CHEBI:17976"/>
        <dbReference type="ChEBI" id="CHEBI:57540"/>
        <dbReference type="ChEBI" id="CHEBI:57945"/>
        <dbReference type="EC" id="7.1.1.2"/>
    </reaction>
</comment>
<dbReference type="EMBL" id="JN897379">
    <property type="protein sequence ID" value="AEW68320.1"/>
    <property type="molecule type" value="Genomic_DNA"/>
</dbReference>
<comment type="similarity">
    <text evidence="2">Belongs to the complex I subunit 6 family.</text>
</comment>
<dbReference type="GeneID" id="14049111"/>
<evidence type="ECO:0000256" key="5">
    <source>
        <dbReference type="ARBA" id="ARBA00022448"/>
    </source>
</evidence>
<evidence type="ECO:0000256" key="10">
    <source>
        <dbReference type="ARBA" id="ARBA00022989"/>
    </source>
</evidence>
<dbReference type="EC" id="7.1.1.2" evidence="3"/>
<dbReference type="AlphaFoldDB" id="K4EXX5"/>
<evidence type="ECO:0000313" key="17">
    <source>
        <dbReference type="EMBL" id="AEW68320.1"/>
    </source>
</evidence>
<protein>
    <recommendedName>
        <fullName evidence="4">NADH-ubiquinone oxidoreductase chain 6</fullName>
        <ecNumber evidence="3">7.1.1.2</ecNumber>
    </recommendedName>
    <alternativeName>
        <fullName evidence="14">NADH dehydrogenase subunit 6</fullName>
    </alternativeName>
</protein>
<geneLocation type="mitochondrion" evidence="17"/>
<dbReference type="InterPro" id="IPR050269">
    <property type="entry name" value="ComplexI_Subunit6"/>
</dbReference>
<evidence type="ECO:0000256" key="9">
    <source>
        <dbReference type="ARBA" id="ARBA00022982"/>
    </source>
</evidence>
<dbReference type="CTD" id="4541"/>
<evidence type="ECO:0000256" key="1">
    <source>
        <dbReference type="ARBA" id="ARBA00004225"/>
    </source>
</evidence>
<dbReference type="PANTHER" id="PTHR11435">
    <property type="entry name" value="NADH UBIQUINONE OXIDOREDUCTASE SUBUNIT ND6"/>
    <property type="match status" value="1"/>
</dbReference>
<keyword evidence="7 16" id="KW-0812">Transmembrane</keyword>
<accession>K4EXX5</accession>
<name>K4EXX5_NEAGL</name>
<keyword evidence="12 17" id="KW-0496">Mitochondrion</keyword>
<feature type="transmembrane region" description="Helical" evidence="16">
    <location>
        <begin position="130"/>
        <end position="154"/>
    </location>
</feature>
<evidence type="ECO:0000256" key="15">
    <source>
        <dbReference type="ARBA" id="ARBA00049551"/>
    </source>
</evidence>
<feature type="transmembrane region" description="Helical" evidence="16">
    <location>
        <begin position="81"/>
        <end position="101"/>
    </location>
</feature>
<keyword evidence="11" id="KW-0520">NAD</keyword>
<feature type="transmembrane region" description="Helical" evidence="16">
    <location>
        <begin position="46"/>
        <end position="69"/>
    </location>
</feature>
<keyword evidence="6" id="KW-0679">Respiratory chain</keyword>
<keyword evidence="10 16" id="KW-1133">Transmembrane helix</keyword>
<keyword evidence="13 16" id="KW-0472">Membrane</keyword>
<dbReference type="GO" id="GO:0031966">
    <property type="term" value="C:mitochondrial membrane"/>
    <property type="evidence" value="ECO:0007669"/>
    <property type="project" value="UniProtKB-SubCell"/>
</dbReference>
<reference evidence="17" key="1">
    <citation type="journal article" date="2012" name="BMC Genomics">
        <title>Evolution and phylogeny of the mud shrimps (Crustacea: Decapoda) revealed from complete mitochondrial genomes.</title>
        <authorList>
            <person name="Lin F.J."/>
            <person name="Liu Y."/>
            <person name="Sha Z."/>
            <person name="Tsang L.M."/>
            <person name="Chu K.H."/>
            <person name="Chan T.Y."/>
            <person name="Liu R."/>
            <person name="Cui Z."/>
        </authorList>
    </citation>
    <scope>NUCLEOTIDE SEQUENCE</scope>
</reference>
<evidence type="ECO:0000256" key="7">
    <source>
        <dbReference type="ARBA" id="ARBA00022692"/>
    </source>
</evidence>
<keyword evidence="9" id="KW-0249">Electron transport</keyword>
<keyword evidence="5" id="KW-0813">Transport</keyword>
<gene>
    <name evidence="17" type="primary">ND6</name>
</gene>
<evidence type="ECO:0000256" key="14">
    <source>
        <dbReference type="ARBA" id="ARBA00031019"/>
    </source>
</evidence>
<evidence type="ECO:0000256" key="8">
    <source>
        <dbReference type="ARBA" id="ARBA00022967"/>
    </source>
</evidence>
<evidence type="ECO:0000256" key="2">
    <source>
        <dbReference type="ARBA" id="ARBA00005698"/>
    </source>
</evidence>
<proteinExistence type="inferred from homology"/>
<evidence type="ECO:0000256" key="11">
    <source>
        <dbReference type="ARBA" id="ARBA00023027"/>
    </source>
</evidence>
<keyword evidence="8" id="KW-1278">Translocase</keyword>
<evidence type="ECO:0000256" key="16">
    <source>
        <dbReference type="SAM" id="Phobius"/>
    </source>
</evidence>